<dbReference type="FunFam" id="2.40.420.20:FF:000001">
    <property type="entry name" value="Efflux RND transporter periplasmic adaptor subunit"/>
    <property type="match status" value="1"/>
</dbReference>
<dbReference type="InterPro" id="IPR058625">
    <property type="entry name" value="MdtA-like_BSH"/>
</dbReference>
<dbReference type="Proteomes" id="UP001165427">
    <property type="component" value="Unassembled WGS sequence"/>
</dbReference>
<dbReference type="NCBIfam" id="TIGR01730">
    <property type="entry name" value="RND_mfp"/>
    <property type="match status" value="1"/>
</dbReference>
<dbReference type="Gene3D" id="2.40.50.100">
    <property type="match status" value="1"/>
</dbReference>
<evidence type="ECO:0000259" key="7">
    <source>
        <dbReference type="Pfam" id="PF25967"/>
    </source>
</evidence>
<dbReference type="InterPro" id="IPR058624">
    <property type="entry name" value="MdtA-like_HH"/>
</dbReference>
<gene>
    <name evidence="8" type="ORF">MRX98_18600</name>
</gene>
<dbReference type="InterPro" id="IPR058626">
    <property type="entry name" value="MdtA-like_b-barrel"/>
</dbReference>
<dbReference type="GO" id="GO:0030313">
    <property type="term" value="C:cell envelope"/>
    <property type="evidence" value="ECO:0007669"/>
    <property type="project" value="UniProtKB-SubCell"/>
</dbReference>
<dbReference type="PANTHER" id="PTHR30158">
    <property type="entry name" value="ACRA/E-RELATED COMPONENT OF DRUG EFFLUX TRANSPORTER"/>
    <property type="match status" value="1"/>
</dbReference>
<feature type="domain" description="Multidrug resistance protein MdtA-like barrel-sandwich hybrid" evidence="5">
    <location>
        <begin position="78"/>
        <end position="212"/>
    </location>
</feature>
<evidence type="ECO:0000256" key="2">
    <source>
        <dbReference type="ARBA" id="ARBA00009477"/>
    </source>
</evidence>
<sequence>MSISFAPMFSPIRSKRPACMRGRRRWPLPILMMAFVLLVVGLPPALWAAPPAVVVMSVEEAAVNPPAEYVGRTEAIQAVDLRARVEGFLEQVAFREGADVQTGDLLFVIEPAPYRAGLREAEARVAEAEANHVMAQQRLGRLQAVRTGGVSATDLETATSNERQANARRQEAEAALETARLNLAYTTVRAPISGRIGRAAYTRGNLVGPASNALARIVQIDPIRVVYAVNESDLQSLRPDGAHRGWVSRLRLPDNTEYPLAGRFDFIDNQVDPDTGTIAVRAVFDNPQGLLLPGQFVTVQNRRPTPAHLPVVPQSAVQADREGRYVFVVDERNRAQLRRITIRTAMGTQWVVENGLTAGETIVVQGVQKVTPGMEVTPSRAASAKE</sequence>
<evidence type="ECO:0000256" key="1">
    <source>
        <dbReference type="ARBA" id="ARBA00004196"/>
    </source>
</evidence>
<feature type="domain" description="Multidrug resistance protein MdtA-like alpha-helical hairpin" evidence="4">
    <location>
        <begin position="118"/>
        <end position="186"/>
    </location>
</feature>
<dbReference type="AlphaFoldDB" id="A0AA41UMG6"/>
<dbReference type="GO" id="GO:0046677">
    <property type="term" value="P:response to antibiotic"/>
    <property type="evidence" value="ECO:0007669"/>
    <property type="project" value="TreeGrafter"/>
</dbReference>
<dbReference type="Gene3D" id="2.40.30.170">
    <property type="match status" value="1"/>
</dbReference>
<dbReference type="Pfam" id="PF25876">
    <property type="entry name" value="HH_MFP_RND"/>
    <property type="match status" value="1"/>
</dbReference>
<dbReference type="Pfam" id="PF25967">
    <property type="entry name" value="RND-MFP_C"/>
    <property type="match status" value="1"/>
</dbReference>
<dbReference type="InterPro" id="IPR058627">
    <property type="entry name" value="MdtA-like_C"/>
</dbReference>
<comment type="caution">
    <text evidence="8">The sequence shown here is derived from an EMBL/GenBank/DDBJ whole genome shotgun (WGS) entry which is preliminary data.</text>
</comment>
<dbReference type="GO" id="GO:0022857">
    <property type="term" value="F:transmembrane transporter activity"/>
    <property type="evidence" value="ECO:0007669"/>
    <property type="project" value="InterPro"/>
</dbReference>
<evidence type="ECO:0000313" key="8">
    <source>
        <dbReference type="EMBL" id="MCJ8502591.1"/>
    </source>
</evidence>
<dbReference type="Pfam" id="PF25917">
    <property type="entry name" value="BSH_RND"/>
    <property type="match status" value="1"/>
</dbReference>
<feature type="domain" description="Multidrug resistance protein MdtA-like beta-barrel" evidence="6">
    <location>
        <begin position="222"/>
        <end position="300"/>
    </location>
</feature>
<dbReference type="Gene3D" id="2.40.420.20">
    <property type="match status" value="1"/>
</dbReference>
<dbReference type="InterPro" id="IPR006143">
    <property type="entry name" value="RND_pump_MFP"/>
</dbReference>
<accession>A0AA41UMG6</accession>
<feature type="coiled-coil region" evidence="3">
    <location>
        <begin position="118"/>
        <end position="182"/>
    </location>
</feature>
<dbReference type="SUPFAM" id="SSF111369">
    <property type="entry name" value="HlyD-like secretion proteins"/>
    <property type="match status" value="1"/>
</dbReference>
<proteinExistence type="inferred from homology"/>
<protein>
    <submittedName>
        <fullName evidence="8">Efflux RND transporter periplasmic adaptor subunit</fullName>
    </submittedName>
</protein>
<evidence type="ECO:0000256" key="3">
    <source>
        <dbReference type="SAM" id="Coils"/>
    </source>
</evidence>
<dbReference type="Gene3D" id="1.10.287.470">
    <property type="entry name" value="Helix hairpin bin"/>
    <property type="match status" value="1"/>
</dbReference>
<comment type="similarity">
    <text evidence="2">Belongs to the membrane fusion protein (MFP) (TC 8.A.1) family.</text>
</comment>
<comment type="subcellular location">
    <subcellularLocation>
        <location evidence="1">Cell envelope</location>
    </subcellularLocation>
</comment>
<organism evidence="8 9">
    <name type="scientific">Desulfatitalea alkaliphila</name>
    <dbReference type="NCBI Taxonomy" id="2929485"/>
    <lineage>
        <taxon>Bacteria</taxon>
        <taxon>Pseudomonadati</taxon>
        <taxon>Thermodesulfobacteriota</taxon>
        <taxon>Desulfobacteria</taxon>
        <taxon>Desulfobacterales</taxon>
        <taxon>Desulfosarcinaceae</taxon>
        <taxon>Desulfatitalea</taxon>
    </lineage>
</organism>
<evidence type="ECO:0000313" key="9">
    <source>
        <dbReference type="Proteomes" id="UP001165427"/>
    </source>
</evidence>
<name>A0AA41UMG6_9BACT</name>
<feature type="domain" description="Multidrug resistance protein MdtA-like C-terminal permuted SH3" evidence="7">
    <location>
        <begin position="311"/>
        <end position="369"/>
    </location>
</feature>
<dbReference type="GO" id="GO:0005886">
    <property type="term" value="C:plasma membrane"/>
    <property type="evidence" value="ECO:0007669"/>
    <property type="project" value="TreeGrafter"/>
</dbReference>
<dbReference type="RefSeq" id="WP_246913602.1">
    <property type="nucleotide sequence ID" value="NZ_JALJRB010000029.1"/>
</dbReference>
<keyword evidence="3" id="KW-0175">Coiled coil</keyword>
<evidence type="ECO:0000259" key="4">
    <source>
        <dbReference type="Pfam" id="PF25876"/>
    </source>
</evidence>
<evidence type="ECO:0000259" key="5">
    <source>
        <dbReference type="Pfam" id="PF25917"/>
    </source>
</evidence>
<keyword evidence="9" id="KW-1185">Reference proteome</keyword>
<dbReference type="Pfam" id="PF25944">
    <property type="entry name" value="Beta-barrel_RND"/>
    <property type="match status" value="1"/>
</dbReference>
<evidence type="ECO:0000259" key="6">
    <source>
        <dbReference type="Pfam" id="PF25944"/>
    </source>
</evidence>
<dbReference type="EMBL" id="JALJRB010000029">
    <property type="protein sequence ID" value="MCJ8502591.1"/>
    <property type="molecule type" value="Genomic_DNA"/>
</dbReference>
<reference evidence="8" key="1">
    <citation type="submission" date="2022-04" db="EMBL/GenBank/DDBJ databases">
        <title>Desulfatitalea alkaliphila sp. nov., a novel anaerobic sulfate-reducing bacterium isolated from terrestrial mud volcano, Taman Peninsula, Russia.</title>
        <authorList>
            <person name="Khomyakova M.A."/>
            <person name="Merkel A.Y."/>
            <person name="Slobodkin A.I."/>
        </authorList>
    </citation>
    <scope>NUCLEOTIDE SEQUENCE</scope>
    <source>
        <strain evidence="8">M08but</strain>
    </source>
</reference>